<evidence type="ECO:0000313" key="2">
    <source>
        <dbReference type="Proteomes" id="UP000199321"/>
    </source>
</evidence>
<gene>
    <name evidence="1" type="ORF">SAMN05421855_10835</name>
</gene>
<dbReference type="AlphaFoldDB" id="A0A1G7J1H9"/>
<proteinExistence type="predicted"/>
<dbReference type="OrthoDB" id="1115770at2"/>
<keyword evidence="2" id="KW-1185">Reference proteome</keyword>
<dbReference type="EMBL" id="FNBA01000008">
    <property type="protein sequence ID" value="SDF18664.1"/>
    <property type="molecule type" value="Genomic_DNA"/>
</dbReference>
<dbReference type="RefSeq" id="WP_093145311.1">
    <property type="nucleotide sequence ID" value="NZ_BMWO01000006.1"/>
</dbReference>
<accession>A0A1G7J1H9</accession>
<name>A0A1G7J1H9_9FLAO</name>
<protein>
    <submittedName>
        <fullName evidence="1">Uncharacterized protein</fullName>
    </submittedName>
</protein>
<organism evidence="1 2">
    <name type="scientific">Ulvibacter litoralis</name>
    <dbReference type="NCBI Taxonomy" id="227084"/>
    <lineage>
        <taxon>Bacteria</taxon>
        <taxon>Pseudomonadati</taxon>
        <taxon>Bacteroidota</taxon>
        <taxon>Flavobacteriia</taxon>
        <taxon>Flavobacteriales</taxon>
        <taxon>Flavobacteriaceae</taxon>
        <taxon>Ulvibacter</taxon>
    </lineage>
</organism>
<sequence>MGRNTFTVNLEGEVKSVSITIAKPEFIEGWWTSDKEGKTLLQKSKLGETVYFHVEVKGIAVGQELELNLAEFDYNGSGGFIFSDIIDPDDRKFPDDAVLKKTSIEQKGNKRIATVALFLNEKWQGIIKDDHDVWFSLDEAIELYWEVVYGSLKKSLPNKKEDYLKVRQSDRTLYFKPPALGHNLPELLSKDGSPLLLMKFIMGKVKGKITSKAIDFAKKKMELKISDIALTKLQRGSLVTNTGRVQTNINAEIFKTDTYTNDGVFMEELKKRKNWGNATETTKGISQYDYFTQSGKRVRVLGFLKNFDTGLDFFDLLKFGMEDELDTNSPLGSLGMGGLGTLGSTFALVNSVAGLLVKQMKQEDDIFMEEVVQQELQVAKTKGIEGIRKFVSDWGHNEEYAFRLEKFSTGVTNEILKGTYITLREARQASHNQTKNDTKFINILYRISYSQSKEKYIEVLETIFYDEYLS</sequence>
<dbReference type="Proteomes" id="UP000199321">
    <property type="component" value="Unassembled WGS sequence"/>
</dbReference>
<dbReference type="STRING" id="227084.SAMN05421855_10835"/>
<reference evidence="1 2" key="1">
    <citation type="submission" date="2016-10" db="EMBL/GenBank/DDBJ databases">
        <authorList>
            <person name="de Groot N.N."/>
        </authorList>
    </citation>
    <scope>NUCLEOTIDE SEQUENCE [LARGE SCALE GENOMIC DNA]</scope>
    <source>
        <strain evidence="1 2">DSM 16195</strain>
    </source>
</reference>
<evidence type="ECO:0000313" key="1">
    <source>
        <dbReference type="EMBL" id="SDF18664.1"/>
    </source>
</evidence>